<protein>
    <submittedName>
        <fullName evidence="2">Uncharacterized protein</fullName>
    </submittedName>
</protein>
<feature type="transmembrane region" description="Helical" evidence="1">
    <location>
        <begin position="97"/>
        <end position="122"/>
    </location>
</feature>
<dbReference type="EMBL" id="ML119645">
    <property type="protein sequence ID" value="RPA87890.1"/>
    <property type="molecule type" value="Genomic_DNA"/>
</dbReference>
<evidence type="ECO:0000313" key="3">
    <source>
        <dbReference type="Proteomes" id="UP000275078"/>
    </source>
</evidence>
<dbReference type="OrthoDB" id="3344043at2759"/>
<accession>A0A3N4IUK4</accession>
<evidence type="ECO:0000313" key="2">
    <source>
        <dbReference type="EMBL" id="RPA87890.1"/>
    </source>
</evidence>
<keyword evidence="1" id="KW-1133">Transmembrane helix</keyword>
<organism evidence="2 3">
    <name type="scientific">Ascobolus immersus RN42</name>
    <dbReference type="NCBI Taxonomy" id="1160509"/>
    <lineage>
        <taxon>Eukaryota</taxon>
        <taxon>Fungi</taxon>
        <taxon>Dikarya</taxon>
        <taxon>Ascomycota</taxon>
        <taxon>Pezizomycotina</taxon>
        <taxon>Pezizomycetes</taxon>
        <taxon>Pezizales</taxon>
        <taxon>Ascobolaceae</taxon>
        <taxon>Ascobolus</taxon>
    </lineage>
</organism>
<reference evidence="2 3" key="1">
    <citation type="journal article" date="2018" name="Nat. Ecol. Evol.">
        <title>Pezizomycetes genomes reveal the molecular basis of ectomycorrhizal truffle lifestyle.</title>
        <authorList>
            <person name="Murat C."/>
            <person name="Payen T."/>
            <person name="Noel B."/>
            <person name="Kuo A."/>
            <person name="Morin E."/>
            <person name="Chen J."/>
            <person name="Kohler A."/>
            <person name="Krizsan K."/>
            <person name="Balestrini R."/>
            <person name="Da Silva C."/>
            <person name="Montanini B."/>
            <person name="Hainaut M."/>
            <person name="Levati E."/>
            <person name="Barry K.W."/>
            <person name="Belfiori B."/>
            <person name="Cichocki N."/>
            <person name="Clum A."/>
            <person name="Dockter R.B."/>
            <person name="Fauchery L."/>
            <person name="Guy J."/>
            <person name="Iotti M."/>
            <person name="Le Tacon F."/>
            <person name="Lindquist E.A."/>
            <person name="Lipzen A."/>
            <person name="Malagnac F."/>
            <person name="Mello A."/>
            <person name="Molinier V."/>
            <person name="Miyauchi S."/>
            <person name="Poulain J."/>
            <person name="Riccioni C."/>
            <person name="Rubini A."/>
            <person name="Sitrit Y."/>
            <person name="Splivallo R."/>
            <person name="Traeger S."/>
            <person name="Wang M."/>
            <person name="Zifcakova L."/>
            <person name="Wipf D."/>
            <person name="Zambonelli A."/>
            <person name="Paolocci F."/>
            <person name="Nowrousian M."/>
            <person name="Ottonello S."/>
            <person name="Baldrian P."/>
            <person name="Spatafora J.W."/>
            <person name="Henrissat B."/>
            <person name="Nagy L.G."/>
            <person name="Aury J.M."/>
            <person name="Wincker P."/>
            <person name="Grigoriev I.V."/>
            <person name="Bonfante P."/>
            <person name="Martin F.M."/>
        </authorList>
    </citation>
    <scope>NUCLEOTIDE SEQUENCE [LARGE SCALE GENOMIC DNA]</scope>
    <source>
        <strain evidence="2 3">RN42</strain>
    </source>
</reference>
<dbReference type="AlphaFoldDB" id="A0A3N4IUK4"/>
<feature type="transmembrane region" description="Helical" evidence="1">
    <location>
        <begin position="143"/>
        <end position="163"/>
    </location>
</feature>
<dbReference type="Proteomes" id="UP000275078">
    <property type="component" value="Unassembled WGS sequence"/>
</dbReference>
<keyword evidence="1" id="KW-0472">Membrane</keyword>
<sequence>MTLPMVVFSGLLLGLIFYYRVVPNKSSSSTLALPTQQYDDFLLVKISSTTLISVASWSSTVAPILVGFAVTLISYPVARSLMTAVMDNNPEGLPTPYQLGLMLRMLATSGFGTVWTWLVYSVGWKKGINRQKQPKPMRIMTSVLMLGLVVSLFIFATDTWLHFTTKMANVLTVSETDAQFNASFVLRDGCLGENAPDTPYAKGCTINTAVTATFNMDGKTALKLLYNTSSTMSISSYESENSNYVYYAVASQPALANVDYSARTWGLRTRCKASNSICEVDTSVGSGTRFSCGPTFFGVLGDADLIMAYFTDAEMSSNITIATNLENPYYFGLAVSTNEETPTRSKLSEGRHPEVARAMHGADVFVLLCEATVHDIQYSSVNNTVSRFQVQKSNRTLANILQGAQQYSAKAGNVVLTQAASTALMYDEIEALERSMATAYSRVALSIAIGAFDMAPPLEKQRHDTILVAKVPKIPLAALLLGNLLMALLGIILTITAMLAVNGNPETGEVQARLSIPGLVADRFEGEGARQGVQNIEDMFLERNGRRDVRVGVLKTSEGGYSWGAWMPM</sequence>
<evidence type="ECO:0000256" key="1">
    <source>
        <dbReference type="SAM" id="Phobius"/>
    </source>
</evidence>
<dbReference type="STRING" id="1160509.A0A3N4IUK4"/>
<feature type="transmembrane region" description="Helical" evidence="1">
    <location>
        <begin position="51"/>
        <end position="77"/>
    </location>
</feature>
<keyword evidence="1" id="KW-0812">Transmembrane</keyword>
<gene>
    <name evidence="2" type="ORF">BJ508DRAFT_409860</name>
</gene>
<name>A0A3N4IUK4_ASCIM</name>
<feature type="transmembrane region" description="Helical" evidence="1">
    <location>
        <begin position="6"/>
        <end position="22"/>
    </location>
</feature>
<proteinExistence type="predicted"/>
<keyword evidence="3" id="KW-1185">Reference proteome</keyword>
<feature type="transmembrane region" description="Helical" evidence="1">
    <location>
        <begin position="476"/>
        <end position="501"/>
    </location>
</feature>